<dbReference type="NCBIfam" id="TIGR01458">
    <property type="entry name" value="HAD-SF-IIA-hyp3"/>
    <property type="match status" value="1"/>
</dbReference>
<protein>
    <recommendedName>
        <fullName evidence="12">Phospholysine phosphohistidine inorganic pyrophosphate phosphatase</fullName>
        <ecNumber evidence="5">3.6.1.1</ecNumber>
    </recommendedName>
</protein>
<keyword evidence="6" id="KW-0963">Cytoplasm</keyword>
<keyword evidence="10" id="KW-0539">Nucleus</keyword>
<dbReference type="FunFam" id="3.40.50.1000:FF:000051">
    <property type="entry name" value="Phospholysine phosphohistidine inorganic pyrophosphate phosphatase"/>
    <property type="match status" value="1"/>
</dbReference>
<dbReference type="PANTHER" id="PTHR19288">
    <property type="entry name" value="4-NITROPHENYLPHOSPHATASE-RELATED"/>
    <property type="match status" value="1"/>
</dbReference>
<dbReference type="InterPro" id="IPR006357">
    <property type="entry name" value="HAD-SF_hydro_IIA"/>
</dbReference>
<evidence type="ECO:0000256" key="12">
    <source>
        <dbReference type="ARBA" id="ARBA00039357"/>
    </source>
</evidence>
<dbReference type="NCBIfam" id="TIGR01460">
    <property type="entry name" value="HAD-SF-IIA"/>
    <property type="match status" value="1"/>
</dbReference>
<evidence type="ECO:0000256" key="13">
    <source>
        <dbReference type="ARBA" id="ARBA00047820"/>
    </source>
</evidence>
<comment type="function">
    <text evidence="11">Phosphatase that hydrolyzes imidodiphosphate, 3-phosphohistidine and 6-phospholysine. Has broad substrate specificity and can also hydrolyze inorganic diphosphate, but with lower efficiency.</text>
</comment>
<organism evidence="14 15">
    <name type="scientific">Ridgeia piscesae</name>
    <name type="common">Tubeworm</name>
    <dbReference type="NCBI Taxonomy" id="27915"/>
    <lineage>
        <taxon>Eukaryota</taxon>
        <taxon>Metazoa</taxon>
        <taxon>Spiralia</taxon>
        <taxon>Lophotrochozoa</taxon>
        <taxon>Annelida</taxon>
        <taxon>Polychaeta</taxon>
        <taxon>Sedentaria</taxon>
        <taxon>Canalipalpata</taxon>
        <taxon>Sabellida</taxon>
        <taxon>Siboglinidae</taxon>
        <taxon>Ridgeia</taxon>
    </lineage>
</organism>
<keyword evidence="15" id="KW-1185">Reference proteome</keyword>
<keyword evidence="9" id="KW-0460">Magnesium</keyword>
<dbReference type="SUPFAM" id="SSF56784">
    <property type="entry name" value="HAD-like"/>
    <property type="match status" value="1"/>
</dbReference>
<dbReference type="Gene3D" id="3.40.50.1000">
    <property type="entry name" value="HAD superfamily/HAD-like"/>
    <property type="match status" value="2"/>
</dbReference>
<evidence type="ECO:0000256" key="10">
    <source>
        <dbReference type="ARBA" id="ARBA00023242"/>
    </source>
</evidence>
<dbReference type="Proteomes" id="UP001209878">
    <property type="component" value="Unassembled WGS sequence"/>
</dbReference>
<evidence type="ECO:0000313" key="15">
    <source>
        <dbReference type="Proteomes" id="UP001209878"/>
    </source>
</evidence>
<comment type="subcellular location">
    <subcellularLocation>
        <location evidence="3">Cytoplasm</location>
    </subcellularLocation>
    <subcellularLocation>
        <location evidence="2">Nucleus</location>
    </subcellularLocation>
</comment>
<evidence type="ECO:0000256" key="4">
    <source>
        <dbReference type="ARBA" id="ARBA00007958"/>
    </source>
</evidence>
<evidence type="ECO:0000256" key="5">
    <source>
        <dbReference type="ARBA" id="ARBA00012146"/>
    </source>
</evidence>
<evidence type="ECO:0000256" key="11">
    <source>
        <dbReference type="ARBA" id="ARBA00037258"/>
    </source>
</evidence>
<reference evidence="14" key="1">
    <citation type="journal article" date="2023" name="Mol. Biol. Evol.">
        <title>Third-Generation Sequencing Reveals the Adaptive Role of the Epigenome in Three Deep-Sea Polychaetes.</title>
        <authorList>
            <person name="Perez M."/>
            <person name="Aroh O."/>
            <person name="Sun Y."/>
            <person name="Lan Y."/>
            <person name="Juniper S.K."/>
            <person name="Young C.R."/>
            <person name="Angers B."/>
            <person name="Qian P.Y."/>
        </authorList>
    </citation>
    <scope>NUCLEOTIDE SEQUENCE</scope>
    <source>
        <strain evidence="14">R07B-5</strain>
    </source>
</reference>
<comment type="caution">
    <text evidence="14">The sequence shown here is derived from an EMBL/GenBank/DDBJ whole genome shotgun (WGS) entry which is preliminary data.</text>
</comment>
<proteinExistence type="inferred from homology"/>
<evidence type="ECO:0000256" key="9">
    <source>
        <dbReference type="ARBA" id="ARBA00022842"/>
    </source>
</evidence>
<dbReference type="InterPro" id="IPR023214">
    <property type="entry name" value="HAD_sf"/>
</dbReference>
<comment type="similarity">
    <text evidence="4">Belongs to the HAD-like hydrolase superfamily.</text>
</comment>
<accession>A0AAD9P8V1</accession>
<dbReference type="GO" id="GO:0005829">
    <property type="term" value="C:cytosol"/>
    <property type="evidence" value="ECO:0007669"/>
    <property type="project" value="TreeGrafter"/>
</dbReference>
<gene>
    <name evidence="14" type="ORF">NP493_79g05064</name>
</gene>
<evidence type="ECO:0000313" key="14">
    <source>
        <dbReference type="EMBL" id="KAK2190295.1"/>
    </source>
</evidence>
<evidence type="ECO:0000256" key="7">
    <source>
        <dbReference type="ARBA" id="ARBA00022723"/>
    </source>
</evidence>
<dbReference type="EC" id="3.6.1.1" evidence="5"/>
<dbReference type="CDD" id="cd07509">
    <property type="entry name" value="HAD_PPase"/>
    <property type="match status" value="1"/>
</dbReference>
<evidence type="ECO:0000256" key="8">
    <source>
        <dbReference type="ARBA" id="ARBA00022801"/>
    </source>
</evidence>
<dbReference type="GO" id="GO:0046872">
    <property type="term" value="F:metal ion binding"/>
    <property type="evidence" value="ECO:0007669"/>
    <property type="project" value="UniProtKB-KW"/>
</dbReference>
<dbReference type="AlphaFoldDB" id="A0AAD9P8V1"/>
<keyword evidence="8" id="KW-0378">Hydrolase</keyword>
<evidence type="ECO:0000256" key="1">
    <source>
        <dbReference type="ARBA" id="ARBA00001946"/>
    </source>
</evidence>
<dbReference type="EMBL" id="JAODUO010000084">
    <property type="protein sequence ID" value="KAK2190295.1"/>
    <property type="molecule type" value="Genomic_DNA"/>
</dbReference>
<dbReference type="InterPro" id="IPR006355">
    <property type="entry name" value="LHPP/HDHD2"/>
</dbReference>
<evidence type="ECO:0000256" key="6">
    <source>
        <dbReference type="ARBA" id="ARBA00022490"/>
    </source>
</evidence>
<dbReference type="GO" id="GO:0005634">
    <property type="term" value="C:nucleus"/>
    <property type="evidence" value="ECO:0007669"/>
    <property type="project" value="UniProtKB-SubCell"/>
</dbReference>
<keyword evidence="7" id="KW-0479">Metal-binding</keyword>
<dbReference type="PANTHER" id="PTHR19288:SF44">
    <property type="entry name" value="PHOSPHOLYSINE PHOSPHOHISTIDINE INORGANIC PYROPHOSPHATE PHOSPHATASE"/>
    <property type="match status" value="1"/>
</dbReference>
<dbReference type="Pfam" id="PF13344">
    <property type="entry name" value="Hydrolase_6"/>
    <property type="match status" value="1"/>
</dbReference>
<comment type="catalytic activity">
    <reaction evidence="13">
        <text>diphosphate + H2O = 2 phosphate + H(+)</text>
        <dbReference type="Rhea" id="RHEA:24576"/>
        <dbReference type="ChEBI" id="CHEBI:15377"/>
        <dbReference type="ChEBI" id="CHEBI:15378"/>
        <dbReference type="ChEBI" id="CHEBI:33019"/>
        <dbReference type="ChEBI" id="CHEBI:43474"/>
        <dbReference type="EC" id="3.6.1.1"/>
    </reaction>
</comment>
<dbReference type="GO" id="GO:0004427">
    <property type="term" value="F:inorganic diphosphate phosphatase activity"/>
    <property type="evidence" value="ECO:0007669"/>
    <property type="project" value="UniProtKB-EC"/>
</dbReference>
<evidence type="ECO:0000256" key="2">
    <source>
        <dbReference type="ARBA" id="ARBA00004123"/>
    </source>
</evidence>
<comment type="cofactor">
    <cofactor evidence="1">
        <name>Mg(2+)</name>
        <dbReference type="ChEBI" id="CHEBI:18420"/>
    </cofactor>
</comment>
<evidence type="ECO:0000256" key="3">
    <source>
        <dbReference type="ARBA" id="ARBA00004496"/>
    </source>
</evidence>
<dbReference type="GO" id="GO:0016791">
    <property type="term" value="F:phosphatase activity"/>
    <property type="evidence" value="ECO:0007669"/>
    <property type="project" value="InterPro"/>
</dbReference>
<name>A0AAD9P8V1_RIDPI</name>
<dbReference type="Pfam" id="PF13242">
    <property type="entry name" value="Hydrolase_like"/>
    <property type="match status" value="1"/>
</dbReference>
<sequence length="270" mass="29260">MASREWYLTSSSIKGLLLDITGVLYNSGEGGGIPIKGSIDAIARLSKAGIPVRFCTNETQCTKQEIAGKLNRLGFSLNAANIFPPAPAVRLVAKQRGLRPHLLVHPGVLPEFSDVPQDSPNCVVVGDAAQEFSYENMNRAFQILMGMDKPILISMGMGKYYKEGEHLVLDLGPFTKALEYACDVKAEVVGKPSKMFFETALRDMGITADEALMIGDDIVSDVGGAQACGLRALQVRTGKYRPEDEPHETVTPDGYVDNLAQAVDLYLAHK</sequence>
<dbReference type="InterPro" id="IPR036412">
    <property type="entry name" value="HAD-like_sf"/>
</dbReference>